<feature type="compositionally biased region" description="Basic and acidic residues" evidence="4">
    <location>
        <begin position="73"/>
        <end position="121"/>
    </location>
</feature>
<dbReference type="InterPro" id="IPR051356">
    <property type="entry name" value="SOX/SOX-like_TF"/>
</dbReference>
<feature type="compositionally biased region" description="Low complexity" evidence="4">
    <location>
        <begin position="489"/>
        <end position="524"/>
    </location>
</feature>
<dbReference type="Gene3D" id="1.10.30.10">
    <property type="entry name" value="High mobility group box domain"/>
    <property type="match status" value="1"/>
</dbReference>
<feature type="domain" description="HMG box" evidence="5">
    <location>
        <begin position="18"/>
        <end position="89"/>
    </location>
</feature>
<evidence type="ECO:0000256" key="4">
    <source>
        <dbReference type="SAM" id="MobiDB-lite"/>
    </source>
</evidence>
<dbReference type="GO" id="GO:0000978">
    <property type="term" value="F:RNA polymerase II cis-regulatory region sequence-specific DNA binding"/>
    <property type="evidence" value="ECO:0007669"/>
    <property type="project" value="TreeGrafter"/>
</dbReference>
<evidence type="ECO:0000256" key="3">
    <source>
        <dbReference type="PROSITE-ProRule" id="PRU00267"/>
    </source>
</evidence>
<evidence type="ECO:0000259" key="5">
    <source>
        <dbReference type="PROSITE" id="PS50118"/>
    </source>
</evidence>
<feature type="region of interest" description="Disordered" evidence="4">
    <location>
        <begin position="474"/>
        <end position="571"/>
    </location>
</feature>
<evidence type="ECO:0000313" key="7">
    <source>
        <dbReference type="Proteomes" id="UP000053558"/>
    </source>
</evidence>
<evidence type="ECO:0000256" key="2">
    <source>
        <dbReference type="ARBA" id="ARBA00023242"/>
    </source>
</evidence>
<dbReference type="InterPro" id="IPR009071">
    <property type="entry name" value="HMG_box_dom"/>
</dbReference>
<accession>A0A5M3MTV2</accession>
<dbReference type="SMART" id="SM00398">
    <property type="entry name" value="HMG"/>
    <property type="match status" value="1"/>
</dbReference>
<gene>
    <name evidence="6" type="ORF">CONPUDRAFT_120688</name>
</gene>
<dbReference type="OMA" id="EANEDSM"/>
<keyword evidence="1 3" id="KW-0238">DNA-binding</keyword>
<feature type="compositionally biased region" description="Low complexity" evidence="4">
    <location>
        <begin position="178"/>
        <end position="190"/>
    </location>
</feature>
<dbReference type="EMBL" id="JH711576">
    <property type="protein sequence ID" value="EIW82589.1"/>
    <property type="molecule type" value="Genomic_DNA"/>
</dbReference>
<name>A0A5M3MTV2_CONPW</name>
<dbReference type="Pfam" id="PF00505">
    <property type="entry name" value="HMG_box"/>
    <property type="match status" value="1"/>
</dbReference>
<evidence type="ECO:0000313" key="6">
    <source>
        <dbReference type="EMBL" id="EIW82589.1"/>
    </source>
</evidence>
<comment type="caution">
    <text evidence="6">The sequence shown here is derived from an EMBL/GenBank/DDBJ whole genome shotgun (WGS) entry which is preliminary data.</text>
</comment>
<feature type="region of interest" description="Disordered" evidence="4">
    <location>
        <begin position="73"/>
        <end position="133"/>
    </location>
</feature>
<dbReference type="AlphaFoldDB" id="A0A5M3MTV2"/>
<keyword evidence="2 3" id="KW-0539">Nucleus</keyword>
<reference evidence="7" key="1">
    <citation type="journal article" date="2012" name="Science">
        <title>The Paleozoic origin of enzymatic lignin decomposition reconstructed from 31 fungal genomes.</title>
        <authorList>
            <person name="Floudas D."/>
            <person name="Binder M."/>
            <person name="Riley R."/>
            <person name="Barry K."/>
            <person name="Blanchette R.A."/>
            <person name="Henrissat B."/>
            <person name="Martinez A.T."/>
            <person name="Otillar R."/>
            <person name="Spatafora J.W."/>
            <person name="Yadav J.S."/>
            <person name="Aerts A."/>
            <person name="Benoit I."/>
            <person name="Boyd A."/>
            <person name="Carlson A."/>
            <person name="Copeland A."/>
            <person name="Coutinho P.M."/>
            <person name="de Vries R.P."/>
            <person name="Ferreira P."/>
            <person name="Findley K."/>
            <person name="Foster B."/>
            <person name="Gaskell J."/>
            <person name="Glotzer D."/>
            <person name="Gorecki P."/>
            <person name="Heitman J."/>
            <person name="Hesse C."/>
            <person name="Hori C."/>
            <person name="Igarashi K."/>
            <person name="Jurgens J.A."/>
            <person name="Kallen N."/>
            <person name="Kersten P."/>
            <person name="Kohler A."/>
            <person name="Kuees U."/>
            <person name="Kumar T.K.A."/>
            <person name="Kuo A."/>
            <person name="LaButti K."/>
            <person name="Larrondo L.F."/>
            <person name="Lindquist E."/>
            <person name="Ling A."/>
            <person name="Lombard V."/>
            <person name="Lucas S."/>
            <person name="Lundell T."/>
            <person name="Martin R."/>
            <person name="McLaughlin D.J."/>
            <person name="Morgenstern I."/>
            <person name="Morin E."/>
            <person name="Murat C."/>
            <person name="Nagy L.G."/>
            <person name="Nolan M."/>
            <person name="Ohm R.A."/>
            <person name="Patyshakuliyeva A."/>
            <person name="Rokas A."/>
            <person name="Ruiz-Duenas F.J."/>
            <person name="Sabat G."/>
            <person name="Salamov A."/>
            <person name="Samejima M."/>
            <person name="Schmutz J."/>
            <person name="Slot J.C."/>
            <person name="St John F."/>
            <person name="Stenlid J."/>
            <person name="Sun H."/>
            <person name="Sun S."/>
            <person name="Syed K."/>
            <person name="Tsang A."/>
            <person name="Wiebenga A."/>
            <person name="Young D."/>
            <person name="Pisabarro A."/>
            <person name="Eastwood D.C."/>
            <person name="Martin F."/>
            <person name="Cullen D."/>
            <person name="Grigoriev I.V."/>
            <person name="Hibbett D.S."/>
        </authorList>
    </citation>
    <scope>NUCLEOTIDE SEQUENCE [LARGE SCALE GENOMIC DNA]</scope>
    <source>
        <strain evidence="7">RWD-64-598 SS2</strain>
    </source>
</reference>
<dbReference type="SUPFAM" id="SSF47095">
    <property type="entry name" value="HMG-box"/>
    <property type="match status" value="1"/>
</dbReference>
<feature type="region of interest" description="Disordered" evidence="4">
    <location>
        <begin position="588"/>
        <end position="626"/>
    </location>
</feature>
<dbReference type="PROSITE" id="PS50118">
    <property type="entry name" value="HMG_BOX_2"/>
    <property type="match status" value="1"/>
</dbReference>
<feature type="compositionally biased region" description="Polar residues" evidence="4">
    <location>
        <begin position="271"/>
        <end position="280"/>
    </location>
</feature>
<dbReference type="OrthoDB" id="6247875at2759"/>
<feature type="compositionally biased region" description="Polar residues" evidence="4">
    <location>
        <begin position="533"/>
        <end position="551"/>
    </location>
</feature>
<proteinExistence type="predicted"/>
<feature type="region of interest" description="Disordered" evidence="4">
    <location>
        <begin position="1"/>
        <end position="23"/>
    </location>
</feature>
<dbReference type="GeneID" id="19199561"/>
<dbReference type="RefSeq" id="XP_007766614.1">
    <property type="nucleotide sequence ID" value="XM_007768424.1"/>
</dbReference>
<dbReference type="Proteomes" id="UP000053558">
    <property type="component" value="Unassembled WGS sequence"/>
</dbReference>
<keyword evidence="7" id="KW-1185">Reference proteome</keyword>
<organism evidence="6 7">
    <name type="scientific">Coniophora puteana (strain RWD-64-598)</name>
    <name type="common">Brown rot fungus</name>
    <dbReference type="NCBI Taxonomy" id="741705"/>
    <lineage>
        <taxon>Eukaryota</taxon>
        <taxon>Fungi</taxon>
        <taxon>Dikarya</taxon>
        <taxon>Basidiomycota</taxon>
        <taxon>Agaricomycotina</taxon>
        <taxon>Agaricomycetes</taxon>
        <taxon>Agaricomycetidae</taxon>
        <taxon>Boletales</taxon>
        <taxon>Coniophorineae</taxon>
        <taxon>Coniophoraceae</taxon>
        <taxon>Coniophora</taxon>
    </lineage>
</organism>
<dbReference type="CDD" id="cd01389">
    <property type="entry name" value="HMG-box_ROX1-like"/>
    <property type="match status" value="1"/>
</dbReference>
<dbReference type="KEGG" id="cput:CONPUDRAFT_120688"/>
<dbReference type="InterPro" id="IPR036910">
    <property type="entry name" value="HMG_box_dom_sf"/>
</dbReference>
<feature type="DNA-binding region" description="HMG box" evidence="3">
    <location>
        <begin position="18"/>
        <end position="89"/>
    </location>
</feature>
<feature type="region of interest" description="Disordered" evidence="4">
    <location>
        <begin position="170"/>
        <end position="280"/>
    </location>
</feature>
<dbReference type="GO" id="GO:0000981">
    <property type="term" value="F:DNA-binding transcription factor activity, RNA polymerase II-specific"/>
    <property type="evidence" value="ECO:0007669"/>
    <property type="project" value="TreeGrafter"/>
</dbReference>
<evidence type="ECO:0000256" key="1">
    <source>
        <dbReference type="ARBA" id="ARBA00023125"/>
    </source>
</evidence>
<sequence length="626" mass="68879">MAAGPSRNVRPSVKTVQPPRPPNAWILYRSDKLKSLPPQEPGAPRRAQAEVSKLISDMWKNEEESIRLEYERLAETKKAEHQRRYPDYRFQPMRKEDKEKMREIRKQEKDRVKAEDKEARRQQSAPYQVPTPIPTPAHTPCYVITPVGPAPVAYTPHPYFSQYVPEARFGPGGPSPPLSAAASPTAPGSPDIEVAVPASPRPVLRTDLPSFNGQLIMTPAPPPTANDIHVDSQEEQPVASTSRAVDGTPTPDHPPPPSSTSGVLPTPEWTPGSNADGSLLLSPQNAEAYLGFEVPRLPDPNDWMQQMPPMPSFPATNPQDAASLNDSFQQALLTLTGATGVYGLSSLDPSMLTNFPSGELEVEVPIHGFPNFDISGDDGGFGGDDLFSGFDFSAFTAEQAQQLSVSPLDLDMSQAQMGTYHSEPQASEPTSEEIASLVRAPAEPEGGEMYVGQRQPSFFTAEVLKYINFDAMESGEPSEAPLQDPPQPSQEQTQQYAQPSSQYSHQPQLPPQQYQQQQCQPTSQEVRRPFTYTAYQPNPLNQIPTNVQRDVQSYPHKDQQRSGTYMPPAGAANLSRRVAGSWKPEFIAQTGFGEGQPDELQQPQLQHPQPSQAQVQVQGLPWYPTQ</sequence>
<dbReference type="PANTHER" id="PTHR45789">
    <property type="entry name" value="FI18025P1"/>
    <property type="match status" value="1"/>
</dbReference>
<dbReference type="GO" id="GO:0005634">
    <property type="term" value="C:nucleus"/>
    <property type="evidence" value="ECO:0007669"/>
    <property type="project" value="UniProtKB-UniRule"/>
</dbReference>
<feature type="compositionally biased region" description="Low complexity" evidence="4">
    <location>
        <begin position="598"/>
        <end position="618"/>
    </location>
</feature>
<dbReference type="PANTHER" id="PTHR45789:SF2">
    <property type="entry name" value="FI18025P1"/>
    <property type="match status" value="1"/>
</dbReference>
<protein>
    <recommendedName>
        <fullName evidence="5">HMG box domain-containing protein</fullName>
    </recommendedName>
</protein>